<name>A0A3G1IV58_9EUKA</name>
<organism evidence="1">
    <name type="scientific">Glaucocystis sp. BBH</name>
    <dbReference type="NCBI Taxonomy" id="2023628"/>
    <lineage>
        <taxon>Eukaryota</taxon>
        <taxon>Glaucocystophyceae</taxon>
        <taxon>Glaucocystales</taxon>
        <taxon>Glaucocystaceae</taxon>
        <taxon>Glaucocystis</taxon>
    </lineage>
</organism>
<gene>
    <name evidence="1" type="primary">orf46</name>
</gene>
<proteinExistence type="predicted"/>
<dbReference type="EMBL" id="MF167424">
    <property type="protein sequence ID" value="ASQ39927.1"/>
    <property type="molecule type" value="Genomic_DNA"/>
</dbReference>
<evidence type="ECO:0000313" key="1">
    <source>
        <dbReference type="EMBL" id="ASQ39927.1"/>
    </source>
</evidence>
<sequence>MPYIFLIQQKRQILVSLLREIEWLTETDIRFKTKVEKIISEIDMFMNECANDLGII</sequence>
<dbReference type="AlphaFoldDB" id="A0A3G1IV58"/>
<geneLocation type="plastid" evidence="1"/>
<keyword evidence="1" id="KW-0934">Plastid</keyword>
<protein>
    <submittedName>
        <fullName evidence="1">Uncharacterized protein</fullName>
    </submittedName>
</protein>
<accession>A0A3G1IV58</accession>
<reference evidence="1" key="1">
    <citation type="submission" date="2017-05" db="EMBL/GenBank/DDBJ databases">
        <title>Plastid comparative genomics reveals ancient divergence between Glaucophyte genera.</title>
        <authorList>
            <person name="Figueroa-Martinez F.J."/>
            <person name="Jackson C."/>
            <person name="Reyes-Prieto A."/>
        </authorList>
    </citation>
    <scope>NUCLEOTIDE SEQUENCE</scope>
    <source>
        <strain evidence="1">BBH</strain>
    </source>
</reference>